<protein>
    <submittedName>
        <fullName evidence="1">890_t:CDS:1</fullName>
    </submittedName>
</protein>
<evidence type="ECO:0000313" key="2">
    <source>
        <dbReference type="Proteomes" id="UP000789375"/>
    </source>
</evidence>
<reference evidence="1" key="1">
    <citation type="submission" date="2021-06" db="EMBL/GenBank/DDBJ databases">
        <authorList>
            <person name="Kallberg Y."/>
            <person name="Tangrot J."/>
            <person name="Rosling A."/>
        </authorList>
    </citation>
    <scope>NUCLEOTIDE SEQUENCE</scope>
    <source>
        <strain evidence="1">87-6 pot B 2015</strain>
    </source>
</reference>
<keyword evidence="2" id="KW-1185">Reference proteome</keyword>
<gene>
    <name evidence="1" type="ORF">FMOSSE_LOCUS4700</name>
</gene>
<evidence type="ECO:0000313" key="1">
    <source>
        <dbReference type="EMBL" id="CAG8514247.1"/>
    </source>
</evidence>
<accession>A0A9N9F7J1</accession>
<sequence length="111" mass="12768">MYHTTHLTEQGFEEIIRELIGNGHKIDIPQIDISIGMEKMSNFPNCTNTRRSRAVARTLVNIEVRQHLPNVTEFEIRKTTELALKIYRLFSVVEGYSKLESLTASEISLFS</sequence>
<organism evidence="1 2">
    <name type="scientific">Funneliformis mosseae</name>
    <name type="common">Endomycorrhizal fungus</name>
    <name type="synonym">Glomus mosseae</name>
    <dbReference type="NCBI Taxonomy" id="27381"/>
    <lineage>
        <taxon>Eukaryota</taxon>
        <taxon>Fungi</taxon>
        <taxon>Fungi incertae sedis</taxon>
        <taxon>Mucoromycota</taxon>
        <taxon>Glomeromycotina</taxon>
        <taxon>Glomeromycetes</taxon>
        <taxon>Glomerales</taxon>
        <taxon>Glomeraceae</taxon>
        <taxon>Funneliformis</taxon>
    </lineage>
</organism>
<dbReference type="AlphaFoldDB" id="A0A9N9F7J1"/>
<proteinExistence type="predicted"/>
<name>A0A9N9F7J1_FUNMO</name>
<dbReference type="EMBL" id="CAJVPP010000814">
    <property type="protein sequence ID" value="CAG8514247.1"/>
    <property type="molecule type" value="Genomic_DNA"/>
</dbReference>
<comment type="caution">
    <text evidence="1">The sequence shown here is derived from an EMBL/GenBank/DDBJ whole genome shotgun (WGS) entry which is preliminary data.</text>
</comment>
<dbReference type="Proteomes" id="UP000789375">
    <property type="component" value="Unassembled WGS sequence"/>
</dbReference>